<dbReference type="SUPFAM" id="SSF53383">
    <property type="entry name" value="PLP-dependent transferases"/>
    <property type="match status" value="1"/>
</dbReference>
<dbReference type="EMBL" id="VLKE01000001">
    <property type="protein sequence ID" value="TWH65120.1"/>
    <property type="molecule type" value="Genomic_DNA"/>
</dbReference>
<dbReference type="GO" id="GO:0000271">
    <property type="term" value="P:polysaccharide biosynthetic process"/>
    <property type="evidence" value="ECO:0007669"/>
    <property type="project" value="TreeGrafter"/>
</dbReference>
<gene>
    <name evidence="5" type="ORF">JD77_00055</name>
</gene>
<evidence type="ECO:0000256" key="3">
    <source>
        <dbReference type="PIRSR" id="PIRSR000390-2"/>
    </source>
</evidence>
<dbReference type="GO" id="GO:0008483">
    <property type="term" value="F:transaminase activity"/>
    <property type="evidence" value="ECO:0007669"/>
    <property type="project" value="TreeGrafter"/>
</dbReference>
<keyword evidence="6" id="KW-1185">Reference proteome</keyword>
<dbReference type="Proteomes" id="UP000319825">
    <property type="component" value="Unassembled WGS sequence"/>
</dbReference>
<protein>
    <submittedName>
        <fullName evidence="5">dTDP-4-amino-4,6-dideoxygalactose transaminase</fullName>
    </submittedName>
</protein>
<comment type="similarity">
    <text evidence="4">Belongs to the DegT/DnrJ/EryC1 family.</text>
</comment>
<dbReference type="PANTHER" id="PTHR30244">
    <property type="entry name" value="TRANSAMINASE"/>
    <property type="match status" value="1"/>
</dbReference>
<dbReference type="PANTHER" id="PTHR30244:SF34">
    <property type="entry name" value="DTDP-4-AMINO-4,6-DIDEOXYGALACTOSE TRANSAMINASE"/>
    <property type="match status" value="1"/>
</dbReference>
<organism evidence="5 6">
    <name type="scientific">Micromonospora olivasterospora</name>
    <dbReference type="NCBI Taxonomy" id="1880"/>
    <lineage>
        <taxon>Bacteria</taxon>
        <taxon>Bacillati</taxon>
        <taxon>Actinomycetota</taxon>
        <taxon>Actinomycetes</taxon>
        <taxon>Micromonosporales</taxon>
        <taxon>Micromonosporaceae</taxon>
        <taxon>Micromonospora</taxon>
    </lineage>
</organism>
<reference evidence="5 6" key="1">
    <citation type="submission" date="2019-07" db="EMBL/GenBank/DDBJ databases">
        <title>R&amp;d 2014.</title>
        <authorList>
            <person name="Klenk H.-P."/>
        </authorList>
    </citation>
    <scope>NUCLEOTIDE SEQUENCE [LARGE SCALE GENOMIC DNA]</scope>
    <source>
        <strain evidence="5 6">DSM 43868</strain>
    </source>
</reference>
<feature type="active site" description="Proton acceptor" evidence="2">
    <location>
        <position position="192"/>
    </location>
</feature>
<evidence type="ECO:0000256" key="4">
    <source>
        <dbReference type="RuleBase" id="RU004508"/>
    </source>
</evidence>
<dbReference type="Gene3D" id="3.90.1150.10">
    <property type="entry name" value="Aspartate Aminotransferase, domain 1"/>
    <property type="match status" value="1"/>
</dbReference>
<proteinExistence type="inferred from homology"/>
<dbReference type="InterPro" id="IPR015424">
    <property type="entry name" value="PyrdxlP-dep_Trfase"/>
</dbReference>
<keyword evidence="3 4" id="KW-0663">Pyridoxal phosphate</keyword>
<evidence type="ECO:0000313" key="6">
    <source>
        <dbReference type="Proteomes" id="UP000319825"/>
    </source>
</evidence>
<name>A0A562I299_MICOL</name>
<comment type="cofactor">
    <cofactor evidence="1">
        <name>pyridoxal 5'-phosphate</name>
        <dbReference type="ChEBI" id="CHEBI:597326"/>
    </cofactor>
</comment>
<evidence type="ECO:0000256" key="2">
    <source>
        <dbReference type="PIRSR" id="PIRSR000390-1"/>
    </source>
</evidence>
<feature type="modified residue" description="N6-(pyridoxal phosphate)lysine" evidence="3">
    <location>
        <position position="192"/>
    </location>
</feature>
<comment type="caution">
    <text evidence="5">The sequence shown here is derived from an EMBL/GenBank/DDBJ whole genome shotgun (WGS) entry which is preliminary data.</text>
</comment>
<dbReference type="CDD" id="cd00616">
    <property type="entry name" value="AHBA_syn"/>
    <property type="match status" value="1"/>
</dbReference>
<dbReference type="InterPro" id="IPR015422">
    <property type="entry name" value="PyrdxlP-dep_Trfase_small"/>
</dbReference>
<dbReference type="Gene3D" id="3.40.640.10">
    <property type="entry name" value="Type I PLP-dependent aspartate aminotransferase-like (Major domain)"/>
    <property type="match status" value="1"/>
</dbReference>
<accession>A0A562I299</accession>
<dbReference type="AlphaFoldDB" id="A0A562I299"/>
<dbReference type="RefSeq" id="WP_145772524.1">
    <property type="nucleotide sequence ID" value="NZ_BAAATQ010000124.1"/>
</dbReference>
<evidence type="ECO:0000256" key="1">
    <source>
        <dbReference type="ARBA" id="ARBA00001933"/>
    </source>
</evidence>
<sequence length="374" mass="41693">MIPLLRPAMSPEVPARVARVIDSGLVGHGPVVEEFERALRARVGNPYLAAVNSGSSALHLALRLVADRPGGDGRRRDEVLATPLTFEASNWAVLANGLRLRWVDVDPASLNVDLDDLERKLSPATRAVVVVHWGGYPVDLRRLATILDRAEAAWGHRPAAVEDCAHAWGSTFEGRPLGNHGNLCVFSFHAIKHLTCGSGGLLVAADDETYRRARLLRWYGIDRSADRVHGDYDVAEWGYNFHLNEIEAAIGLANLDLVDANVRAHRDNAAYYDRELAGVAGVELTERRPDRESSYWLYPLKVRDRPAFMRRMTAAGIMTSVVIRRNDAHSCVRDAATDLPGLDRVHERMVHIPVGWWLSERDREHVVRTIRAGW</sequence>
<dbReference type="InterPro" id="IPR000653">
    <property type="entry name" value="DegT/StrS_aminotransferase"/>
</dbReference>
<dbReference type="InterPro" id="IPR015421">
    <property type="entry name" value="PyrdxlP-dep_Trfase_major"/>
</dbReference>
<dbReference type="OrthoDB" id="9804264at2"/>
<dbReference type="PIRSF" id="PIRSF000390">
    <property type="entry name" value="PLP_StrS"/>
    <property type="match status" value="1"/>
</dbReference>
<evidence type="ECO:0000313" key="5">
    <source>
        <dbReference type="EMBL" id="TWH65120.1"/>
    </source>
</evidence>
<dbReference type="Pfam" id="PF01041">
    <property type="entry name" value="DegT_DnrJ_EryC1"/>
    <property type="match status" value="1"/>
</dbReference>
<dbReference type="GO" id="GO:0030170">
    <property type="term" value="F:pyridoxal phosphate binding"/>
    <property type="evidence" value="ECO:0007669"/>
    <property type="project" value="TreeGrafter"/>
</dbReference>